<dbReference type="SMART" id="SM00895">
    <property type="entry name" value="FCD"/>
    <property type="match status" value="1"/>
</dbReference>
<evidence type="ECO:0000256" key="2">
    <source>
        <dbReference type="ARBA" id="ARBA00023125"/>
    </source>
</evidence>
<dbReference type="PANTHER" id="PTHR43537">
    <property type="entry name" value="TRANSCRIPTIONAL REGULATOR, GNTR FAMILY"/>
    <property type="match status" value="1"/>
</dbReference>
<dbReference type="Gene3D" id="1.10.10.10">
    <property type="entry name" value="Winged helix-like DNA-binding domain superfamily/Winged helix DNA-binding domain"/>
    <property type="match status" value="1"/>
</dbReference>
<keyword evidence="1" id="KW-0805">Transcription regulation</keyword>
<protein>
    <submittedName>
        <fullName evidence="5">Transcriptional regulator, GntR family</fullName>
    </submittedName>
</protein>
<evidence type="ECO:0000313" key="5">
    <source>
        <dbReference type="EMBL" id="SNZ07277.1"/>
    </source>
</evidence>
<sequence>MARLVRRTTTNIVADEIRQRILRGQLKEGEQIRQEAIATELGVSRIPVREALRQLEAEGLITLVSHKGAEVTRLEPNEIAELFEVRLMLENRLFGLAIKQITAVDLQAAQELVEAMRNDARIEDWGNLNWQFHETLYRPANRPATVKILRRVHDNIDRYVRLQIALTDDAKDQAHEEHMGLIKAARDRDEERAIALLTSHIEHVKDQLLETIKDRDSVGD</sequence>
<dbReference type="OrthoDB" id="9810548at2"/>
<dbReference type="SUPFAM" id="SSF48008">
    <property type="entry name" value="GntR ligand-binding domain-like"/>
    <property type="match status" value="1"/>
</dbReference>
<dbReference type="PRINTS" id="PR00035">
    <property type="entry name" value="HTHGNTR"/>
</dbReference>
<dbReference type="SMART" id="SM00345">
    <property type="entry name" value="HTH_GNTR"/>
    <property type="match status" value="1"/>
</dbReference>
<evidence type="ECO:0000313" key="6">
    <source>
        <dbReference type="Proteomes" id="UP000219439"/>
    </source>
</evidence>
<keyword evidence="6" id="KW-1185">Reference proteome</keyword>
<dbReference type="PANTHER" id="PTHR43537:SF41">
    <property type="entry name" value="TRANSCRIPTIONAL REGULATORY PROTEIN"/>
    <property type="match status" value="1"/>
</dbReference>
<dbReference type="InterPro" id="IPR008920">
    <property type="entry name" value="TF_FadR/GntR_C"/>
</dbReference>
<dbReference type="InterPro" id="IPR000524">
    <property type="entry name" value="Tscrpt_reg_HTH_GntR"/>
</dbReference>
<dbReference type="Gene3D" id="1.20.120.530">
    <property type="entry name" value="GntR ligand-binding domain-like"/>
    <property type="match status" value="1"/>
</dbReference>
<gene>
    <name evidence="5" type="ORF">SAMN06265368_0794</name>
</gene>
<evidence type="ECO:0000259" key="4">
    <source>
        <dbReference type="PROSITE" id="PS50949"/>
    </source>
</evidence>
<dbReference type="GO" id="GO:0003677">
    <property type="term" value="F:DNA binding"/>
    <property type="evidence" value="ECO:0007669"/>
    <property type="project" value="UniProtKB-KW"/>
</dbReference>
<dbReference type="Pfam" id="PF07729">
    <property type="entry name" value="FCD"/>
    <property type="match status" value="1"/>
</dbReference>
<dbReference type="Pfam" id="PF00392">
    <property type="entry name" value="GntR"/>
    <property type="match status" value="1"/>
</dbReference>
<feature type="domain" description="HTH gntR-type" evidence="4">
    <location>
        <begin position="7"/>
        <end position="74"/>
    </location>
</feature>
<dbReference type="GO" id="GO:0003700">
    <property type="term" value="F:DNA-binding transcription factor activity"/>
    <property type="evidence" value="ECO:0007669"/>
    <property type="project" value="InterPro"/>
</dbReference>
<dbReference type="InterPro" id="IPR011711">
    <property type="entry name" value="GntR_C"/>
</dbReference>
<dbReference type="PROSITE" id="PS50949">
    <property type="entry name" value="HTH_GNTR"/>
    <property type="match status" value="1"/>
</dbReference>
<dbReference type="RefSeq" id="WP_097152083.1">
    <property type="nucleotide sequence ID" value="NZ_OBEL01000001.1"/>
</dbReference>
<accession>A0A285NE94</accession>
<dbReference type="SUPFAM" id="SSF46785">
    <property type="entry name" value="Winged helix' DNA-binding domain"/>
    <property type="match status" value="1"/>
</dbReference>
<keyword evidence="2" id="KW-0238">DNA-binding</keyword>
<dbReference type="InterPro" id="IPR036390">
    <property type="entry name" value="WH_DNA-bd_sf"/>
</dbReference>
<name>A0A285NE94_9HYPH</name>
<dbReference type="EMBL" id="OBEL01000001">
    <property type="protein sequence ID" value="SNZ07277.1"/>
    <property type="molecule type" value="Genomic_DNA"/>
</dbReference>
<evidence type="ECO:0000256" key="3">
    <source>
        <dbReference type="ARBA" id="ARBA00023163"/>
    </source>
</evidence>
<keyword evidence="3" id="KW-0804">Transcription</keyword>
<dbReference type="InterPro" id="IPR036388">
    <property type="entry name" value="WH-like_DNA-bd_sf"/>
</dbReference>
<proteinExistence type="predicted"/>
<dbReference type="Proteomes" id="UP000219439">
    <property type="component" value="Unassembled WGS sequence"/>
</dbReference>
<evidence type="ECO:0000256" key="1">
    <source>
        <dbReference type="ARBA" id="ARBA00023015"/>
    </source>
</evidence>
<dbReference type="AlphaFoldDB" id="A0A285NE94"/>
<reference evidence="5 6" key="1">
    <citation type="submission" date="2017-09" db="EMBL/GenBank/DDBJ databases">
        <authorList>
            <person name="Ehlers B."/>
            <person name="Leendertz F.H."/>
        </authorList>
    </citation>
    <scope>NUCLEOTIDE SEQUENCE [LARGE SCALE GENOMIC DNA]</scope>
    <source>
        <strain evidence="5 6">DSM 18289</strain>
    </source>
</reference>
<organism evidence="5 6">
    <name type="scientific">Cohaesibacter gelatinilyticus</name>
    <dbReference type="NCBI Taxonomy" id="372072"/>
    <lineage>
        <taxon>Bacteria</taxon>
        <taxon>Pseudomonadati</taxon>
        <taxon>Pseudomonadota</taxon>
        <taxon>Alphaproteobacteria</taxon>
        <taxon>Hyphomicrobiales</taxon>
        <taxon>Cohaesibacteraceae</taxon>
    </lineage>
</organism>
<dbReference type="CDD" id="cd07377">
    <property type="entry name" value="WHTH_GntR"/>
    <property type="match status" value="1"/>
</dbReference>